<dbReference type="PROSITE" id="PS50943">
    <property type="entry name" value="HTH_CROC1"/>
    <property type="match status" value="1"/>
</dbReference>
<accession>A0ABM7QA46</accession>
<dbReference type="CDD" id="cd00093">
    <property type="entry name" value="HTH_XRE"/>
    <property type="match status" value="1"/>
</dbReference>
<dbReference type="SUPFAM" id="SSF47413">
    <property type="entry name" value="lambda repressor-like DNA-binding domains"/>
    <property type="match status" value="1"/>
</dbReference>
<reference evidence="2 3" key="1">
    <citation type="submission" date="2021-03" db="EMBL/GenBank/DDBJ databases">
        <title>Complete Genome Sequences of Two Lysobacter Strains Isolated from Sea Water (Lysobacter caseinilyticus) and Soil (Lysobacter helvus) in South Korea.</title>
        <authorList>
            <person name="Watanabe Y."/>
            <person name="Arakawa K."/>
        </authorList>
    </citation>
    <scope>NUCLEOTIDE SEQUENCE [LARGE SCALE GENOMIC DNA]</scope>
    <source>
        <strain evidence="2 3">D10</strain>
    </source>
</reference>
<dbReference type="InterPro" id="IPR001387">
    <property type="entry name" value="Cro/C1-type_HTH"/>
</dbReference>
<gene>
    <name evidence="2" type="ORF">LYSHEL_01920</name>
</gene>
<proteinExistence type="predicted"/>
<dbReference type="InterPro" id="IPR010982">
    <property type="entry name" value="Lambda_DNA-bd_dom_sf"/>
</dbReference>
<keyword evidence="3" id="KW-1185">Reference proteome</keyword>
<dbReference type="Proteomes" id="UP000680514">
    <property type="component" value="Chromosome"/>
</dbReference>
<sequence>MAASKLVVQAIRDRLRERGLTYRELATRLGVSEVTVKRDLGRGDFSLARLDAICEALGVELVDLLQGEPDASILTVLDDAQEHALVSDPKLLLATYLIVNDWKFAEILAAFRVDENELVSLLLRLDQLRIIDYRPPKRFTKRTARNFAWQPGGPVHAFFLQRVVPEFFGGAFDQGGDAFHFMGGTLSDAAMRHVAAGMARLAREFDELVRRDTQLPLEARHGCSAVFALRRWEFSAFTALRRGTDARE</sequence>
<dbReference type="SMART" id="SM00530">
    <property type="entry name" value="HTH_XRE"/>
    <property type="match status" value="1"/>
</dbReference>
<evidence type="ECO:0000313" key="2">
    <source>
        <dbReference type="EMBL" id="BCT94321.1"/>
    </source>
</evidence>
<dbReference type="RefSeq" id="WP_213435195.1">
    <property type="nucleotide sequence ID" value="NZ_AP024546.1"/>
</dbReference>
<dbReference type="Pfam" id="PF13443">
    <property type="entry name" value="HTH_26"/>
    <property type="match status" value="1"/>
</dbReference>
<dbReference type="Gene3D" id="1.10.260.40">
    <property type="entry name" value="lambda repressor-like DNA-binding domains"/>
    <property type="match status" value="1"/>
</dbReference>
<protein>
    <recommendedName>
        <fullName evidence="1">HTH cro/C1-type domain-containing protein</fullName>
    </recommendedName>
</protein>
<organism evidence="2 3">
    <name type="scientific">Lysobacter helvus</name>
    <dbReference type="NCBI Taxonomy" id="2675059"/>
    <lineage>
        <taxon>Bacteria</taxon>
        <taxon>Pseudomonadati</taxon>
        <taxon>Pseudomonadota</taxon>
        <taxon>Gammaproteobacteria</taxon>
        <taxon>Lysobacterales</taxon>
        <taxon>Lysobacteraceae</taxon>
        <taxon>Lysobacter</taxon>
    </lineage>
</organism>
<evidence type="ECO:0000313" key="3">
    <source>
        <dbReference type="Proteomes" id="UP000680514"/>
    </source>
</evidence>
<feature type="domain" description="HTH cro/C1-type" evidence="1">
    <location>
        <begin position="11"/>
        <end position="64"/>
    </location>
</feature>
<dbReference type="EMBL" id="AP024546">
    <property type="protein sequence ID" value="BCT94321.1"/>
    <property type="molecule type" value="Genomic_DNA"/>
</dbReference>
<name>A0ABM7QA46_9GAMM</name>
<evidence type="ECO:0000259" key="1">
    <source>
        <dbReference type="PROSITE" id="PS50943"/>
    </source>
</evidence>